<dbReference type="EMBL" id="KB446546">
    <property type="protein sequence ID" value="EME38827.1"/>
    <property type="molecule type" value="Genomic_DNA"/>
</dbReference>
<feature type="region of interest" description="Disordered" evidence="1">
    <location>
        <begin position="523"/>
        <end position="556"/>
    </location>
</feature>
<dbReference type="SUPFAM" id="SSF54236">
    <property type="entry name" value="Ubiquitin-like"/>
    <property type="match status" value="1"/>
</dbReference>
<feature type="compositionally biased region" description="Low complexity" evidence="1">
    <location>
        <begin position="329"/>
        <end position="341"/>
    </location>
</feature>
<evidence type="ECO:0000313" key="3">
    <source>
        <dbReference type="EMBL" id="EME38827.1"/>
    </source>
</evidence>
<dbReference type="GO" id="GO:0005783">
    <property type="term" value="C:endoplasmic reticulum"/>
    <property type="evidence" value="ECO:0007669"/>
    <property type="project" value="TreeGrafter"/>
</dbReference>
<feature type="region of interest" description="Disordered" evidence="1">
    <location>
        <begin position="137"/>
        <end position="285"/>
    </location>
</feature>
<feature type="region of interest" description="Disordered" evidence="1">
    <location>
        <begin position="314"/>
        <end position="346"/>
    </location>
</feature>
<evidence type="ECO:0000313" key="4">
    <source>
        <dbReference type="Proteomes" id="UP000016933"/>
    </source>
</evidence>
<dbReference type="PANTHER" id="PTHR46424:SF1">
    <property type="entry name" value="UBX DOMAIN-CONTAINING PROTEIN 4"/>
    <property type="match status" value="1"/>
</dbReference>
<sequence length="556" mass="60199">MFHEGDLQSGILLAITQSKSVACFIRQNDNEESRTWEEEWLGQGRRRTSSREQQTTESTAEIFSARAVILRIELGSQEAGFLSAFCPIDQAPAFIVIHNGQVLEKVESGVSREEFVGRVSGALGVEVGVQRRSNFQAMREEQGGRSKEEAKDHADLSRGMEDGRVREVTGTSNETLDDNDTVSQQLSRGAVPTLASTTADSVDPKTEASSSATQQSGESANMSNFFGPDRAKRHEEEKVKQEAAEKAKRKAVADRRRKEAAEAHAAHRGDQGKGKAANVPEKEKARRDWLVQQKQRKDEAQQEKARILAGIEAAKQERKARSQRPTAEDAPSSSLPPAADAASRRRMGPGGMCNLLVRLFDGTSIKGRFEPSANLATNVREWIKHQATEAQAGGEGGTAAEGNVPFTFKQIMAPQPSRSIEMSEEYQSLADLGLVPNATLILIPVQGYTNAYSSAGGQGYMSTTLHAAYSVANTATGIISSALSYVPGFGAAPMSEVQGSNTASMTPDDTNVSGSINVKTLADQRAEATKKKDPHTFYNGNSSAFESRKDDDEDQK</sequence>
<evidence type="ECO:0000259" key="2">
    <source>
        <dbReference type="PROSITE" id="PS50033"/>
    </source>
</evidence>
<organism evidence="3 4">
    <name type="scientific">Dothistroma septosporum (strain NZE10 / CBS 128990)</name>
    <name type="common">Red band needle blight fungus</name>
    <name type="synonym">Mycosphaerella pini</name>
    <dbReference type="NCBI Taxonomy" id="675120"/>
    <lineage>
        <taxon>Eukaryota</taxon>
        <taxon>Fungi</taxon>
        <taxon>Dikarya</taxon>
        <taxon>Ascomycota</taxon>
        <taxon>Pezizomycotina</taxon>
        <taxon>Dothideomycetes</taxon>
        <taxon>Dothideomycetidae</taxon>
        <taxon>Mycosphaerellales</taxon>
        <taxon>Mycosphaerellaceae</taxon>
        <taxon>Dothistroma</taxon>
    </lineage>
</organism>
<dbReference type="Gene3D" id="3.10.20.90">
    <property type="entry name" value="Phosphatidylinositol 3-kinase Catalytic Subunit, Chain A, domain 1"/>
    <property type="match status" value="1"/>
</dbReference>
<dbReference type="AlphaFoldDB" id="M2XHB3"/>
<evidence type="ECO:0000256" key="1">
    <source>
        <dbReference type="SAM" id="MobiDB-lite"/>
    </source>
</evidence>
<proteinExistence type="predicted"/>
<dbReference type="OMA" id="FEPNNTS"/>
<reference evidence="3 4" key="2">
    <citation type="journal article" date="2012" name="PLoS Pathog.">
        <title>Diverse lifestyles and strategies of plant pathogenesis encoded in the genomes of eighteen Dothideomycetes fungi.</title>
        <authorList>
            <person name="Ohm R.A."/>
            <person name="Feau N."/>
            <person name="Henrissat B."/>
            <person name="Schoch C.L."/>
            <person name="Horwitz B.A."/>
            <person name="Barry K.W."/>
            <person name="Condon B.J."/>
            <person name="Copeland A.C."/>
            <person name="Dhillon B."/>
            <person name="Glaser F."/>
            <person name="Hesse C.N."/>
            <person name="Kosti I."/>
            <person name="LaButti K."/>
            <person name="Lindquist E.A."/>
            <person name="Lucas S."/>
            <person name="Salamov A.A."/>
            <person name="Bradshaw R.E."/>
            <person name="Ciuffetti L."/>
            <person name="Hamelin R.C."/>
            <person name="Kema G.H.J."/>
            <person name="Lawrence C."/>
            <person name="Scott J.A."/>
            <person name="Spatafora J.W."/>
            <person name="Turgeon B.G."/>
            <person name="de Wit P.J.G.M."/>
            <person name="Zhong S."/>
            <person name="Goodwin S.B."/>
            <person name="Grigoriev I.V."/>
        </authorList>
    </citation>
    <scope>NUCLEOTIDE SEQUENCE [LARGE SCALE GENOMIC DNA]</scope>
    <source>
        <strain evidence="4">NZE10 / CBS 128990</strain>
    </source>
</reference>
<feature type="compositionally biased region" description="Basic and acidic residues" evidence="1">
    <location>
        <begin position="138"/>
        <end position="167"/>
    </location>
</feature>
<dbReference type="eggNOG" id="KOG2507">
    <property type="taxonomic scope" value="Eukaryota"/>
</dbReference>
<protein>
    <recommendedName>
        <fullName evidence="2">UBX domain-containing protein</fullName>
    </recommendedName>
</protein>
<keyword evidence="4" id="KW-1185">Reference proteome</keyword>
<dbReference type="Proteomes" id="UP000016933">
    <property type="component" value="Unassembled WGS sequence"/>
</dbReference>
<feature type="compositionally biased region" description="Basic and acidic residues" evidence="1">
    <location>
        <begin position="546"/>
        <end position="556"/>
    </location>
</feature>
<feature type="compositionally biased region" description="Polar residues" evidence="1">
    <location>
        <begin position="207"/>
        <end position="224"/>
    </location>
</feature>
<feature type="compositionally biased region" description="Basic and acidic residues" evidence="1">
    <location>
        <begin position="523"/>
        <end position="535"/>
    </location>
</feature>
<name>M2XHB3_DOTSN</name>
<dbReference type="STRING" id="675120.M2XHB3"/>
<accession>M2XHB3</accession>
<feature type="domain" description="UBX" evidence="2">
    <location>
        <begin position="348"/>
        <end position="442"/>
    </location>
</feature>
<dbReference type="PANTHER" id="PTHR46424">
    <property type="entry name" value="UBX DOMAIN-CONTAINING PROTEIN 4"/>
    <property type="match status" value="1"/>
</dbReference>
<gene>
    <name evidence="3" type="ORF">DOTSEDRAFT_75529</name>
</gene>
<feature type="region of interest" description="Disordered" evidence="1">
    <location>
        <begin position="36"/>
        <end position="58"/>
    </location>
</feature>
<dbReference type="Pfam" id="PF00789">
    <property type="entry name" value="UBX"/>
    <property type="match status" value="1"/>
</dbReference>
<reference evidence="4" key="1">
    <citation type="journal article" date="2012" name="PLoS Genet.">
        <title>The genomes of the fungal plant pathogens Cladosporium fulvum and Dothistroma septosporum reveal adaptation to different hosts and lifestyles but also signatures of common ancestry.</title>
        <authorList>
            <person name="de Wit P.J.G.M."/>
            <person name="van der Burgt A."/>
            <person name="Oekmen B."/>
            <person name="Stergiopoulos I."/>
            <person name="Abd-Elsalam K.A."/>
            <person name="Aerts A.L."/>
            <person name="Bahkali A.H."/>
            <person name="Beenen H.G."/>
            <person name="Chettri P."/>
            <person name="Cox M.P."/>
            <person name="Datema E."/>
            <person name="de Vries R.P."/>
            <person name="Dhillon B."/>
            <person name="Ganley A.R."/>
            <person name="Griffiths S.A."/>
            <person name="Guo Y."/>
            <person name="Hamelin R.C."/>
            <person name="Henrissat B."/>
            <person name="Kabir M.S."/>
            <person name="Jashni M.K."/>
            <person name="Kema G."/>
            <person name="Klaubauf S."/>
            <person name="Lapidus A."/>
            <person name="Levasseur A."/>
            <person name="Lindquist E."/>
            <person name="Mehrabi R."/>
            <person name="Ohm R.A."/>
            <person name="Owen T.J."/>
            <person name="Salamov A."/>
            <person name="Schwelm A."/>
            <person name="Schijlen E."/>
            <person name="Sun H."/>
            <person name="van den Burg H.A."/>
            <person name="van Ham R.C.H.J."/>
            <person name="Zhang S."/>
            <person name="Goodwin S.B."/>
            <person name="Grigoriev I.V."/>
            <person name="Collemare J."/>
            <person name="Bradshaw R.E."/>
        </authorList>
    </citation>
    <scope>NUCLEOTIDE SEQUENCE [LARGE SCALE GENOMIC DNA]</scope>
    <source>
        <strain evidence="4">NZE10 / CBS 128990</strain>
    </source>
</reference>
<dbReference type="GO" id="GO:0036503">
    <property type="term" value="P:ERAD pathway"/>
    <property type="evidence" value="ECO:0007669"/>
    <property type="project" value="TreeGrafter"/>
</dbReference>
<feature type="compositionally biased region" description="Basic and acidic residues" evidence="1">
    <location>
        <begin position="229"/>
        <end position="273"/>
    </location>
</feature>
<dbReference type="InterPro" id="IPR001012">
    <property type="entry name" value="UBX_dom"/>
</dbReference>
<dbReference type="OrthoDB" id="2445133at2759"/>
<dbReference type="CDD" id="cd01767">
    <property type="entry name" value="UBX"/>
    <property type="match status" value="1"/>
</dbReference>
<dbReference type="SMART" id="SM00166">
    <property type="entry name" value="UBX"/>
    <property type="match status" value="1"/>
</dbReference>
<dbReference type="HOGENOM" id="CLU_035996_0_0_1"/>
<dbReference type="PROSITE" id="PS50033">
    <property type="entry name" value="UBX"/>
    <property type="match status" value="1"/>
</dbReference>
<dbReference type="InterPro" id="IPR029071">
    <property type="entry name" value="Ubiquitin-like_domsf"/>
</dbReference>